<dbReference type="PANTHER" id="PTHR45266">
    <property type="entry name" value="OXALOACETATE DECARBOXYLASE ALPHA CHAIN"/>
    <property type="match status" value="1"/>
</dbReference>
<dbReference type="InterPro" id="IPR001882">
    <property type="entry name" value="Biotin_BS"/>
</dbReference>
<dbReference type="EMBL" id="NPEA01000012">
    <property type="protein sequence ID" value="PJZ75558.1"/>
    <property type="molecule type" value="Genomic_DNA"/>
</dbReference>
<dbReference type="PANTHER" id="PTHR45266:SF3">
    <property type="entry name" value="OXALOACETATE DECARBOXYLASE ALPHA CHAIN"/>
    <property type="match status" value="1"/>
</dbReference>
<dbReference type="PROSITE" id="PS50968">
    <property type="entry name" value="BIOTINYL_LIPOYL"/>
    <property type="match status" value="1"/>
</dbReference>
<dbReference type="InterPro" id="IPR011053">
    <property type="entry name" value="Single_hybrid_motif"/>
</dbReference>
<dbReference type="Pfam" id="PF00364">
    <property type="entry name" value="Biotin_lipoyl"/>
    <property type="match status" value="1"/>
</dbReference>
<dbReference type="CDD" id="cd06850">
    <property type="entry name" value="biotinyl_domain"/>
    <property type="match status" value="1"/>
</dbReference>
<dbReference type="Proteomes" id="UP000231843">
    <property type="component" value="Unassembled WGS sequence"/>
</dbReference>
<organism evidence="3 4">
    <name type="scientific">Leptospira neocaledonica</name>
    <dbReference type="NCBI Taxonomy" id="2023192"/>
    <lineage>
        <taxon>Bacteria</taxon>
        <taxon>Pseudomonadati</taxon>
        <taxon>Spirochaetota</taxon>
        <taxon>Spirochaetia</taxon>
        <taxon>Leptospirales</taxon>
        <taxon>Leptospiraceae</taxon>
        <taxon>Leptospira</taxon>
    </lineage>
</organism>
<reference evidence="3 4" key="1">
    <citation type="submission" date="2017-07" db="EMBL/GenBank/DDBJ databases">
        <title>Leptospira spp. isolated from tropical soils.</title>
        <authorList>
            <person name="Thibeaux R."/>
            <person name="Iraola G."/>
            <person name="Ferres I."/>
            <person name="Bierque E."/>
            <person name="Girault D."/>
            <person name="Soupe-Gilbert M.-E."/>
            <person name="Picardeau M."/>
            <person name="Goarant C."/>
        </authorList>
    </citation>
    <scope>NUCLEOTIDE SEQUENCE [LARGE SCALE GENOMIC DNA]</scope>
    <source>
        <strain evidence="3 4">ES4-C-A1</strain>
    </source>
</reference>
<dbReference type="Gene3D" id="2.40.50.100">
    <property type="match status" value="1"/>
</dbReference>
<evidence type="ECO:0000313" key="4">
    <source>
        <dbReference type="Proteomes" id="UP000231843"/>
    </source>
</evidence>
<comment type="caution">
    <text evidence="3">The sequence shown here is derived from an EMBL/GenBank/DDBJ whole genome shotgun (WGS) entry which is preliminary data.</text>
</comment>
<dbReference type="FunFam" id="2.40.50.100:FF:000003">
    <property type="entry name" value="Acetyl-CoA carboxylase biotin carboxyl carrier protein"/>
    <property type="match status" value="1"/>
</dbReference>
<name>A0A2M9ZTX5_9LEPT</name>
<evidence type="ECO:0000259" key="2">
    <source>
        <dbReference type="PROSITE" id="PS50968"/>
    </source>
</evidence>
<accession>A0A2M9ZTX5</accession>
<evidence type="ECO:0000313" key="3">
    <source>
        <dbReference type="EMBL" id="PJZ75558.1"/>
    </source>
</evidence>
<dbReference type="RefSeq" id="WP_100770065.1">
    <property type="nucleotide sequence ID" value="NZ_NPEA01000012.1"/>
</dbReference>
<dbReference type="OrthoDB" id="337953at2"/>
<proteinExistence type="predicted"/>
<protein>
    <submittedName>
        <fullName evidence="3">Acetyl-CoA carboxylase biotin carboxyl carrier protein subunit</fullName>
    </submittedName>
</protein>
<sequence>MNRLFRLQWKDKEYVLDLGDSSSRLFGPEKKWESLLTHYSWTGEEDGSYSLPDGSVALLRSGKLFIHTKGKTFQFAIKGREVSDAQAASLEIKSPMPGKIIKVEVKPGDPVKKGQTLAVVEAMKMEHALKAGADANVQEVLARPGDIVSQDQLLIKLGQS</sequence>
<feature type="domain" description="Lipoyl-binding" evidence="2">
    <location>
        <begin position="79"/>
        <end position="158"/>
    </location>
</feature>
<dbReference type="InterPro" id="IPR000089">
    <property type="entry name" value="Biotin_lipoyl"/>
</dbReference>
<dbReference type="AlphaFoldDB" id="A0A2M9ZTX5"/>
<evidence type="ECO:0000256" key="1">
    <source>
        <dbReference type="ARBA" id="ARBA00023267"/>
    </source>
</evidence>
<keyword evidence="4" id="KW-1185">Reference proteome</keyword>
<gene>
    <name evidence="3" type="ORF">CH365_18535</name>
</gene>
<dbReference type="InterPro" id="IPR050709">
    <property type="entry name" value="Biotin_Carboxyl_Carrier/Decarb"/>
</dbReference>
<dbReference type="PROSITE" id="PS00188">
    <property type="entry name" value="BIOTIN"/>
    <property type="match status" value="1"/>
</dbReference>
<dbReference type="SUPFAM" id="SSF51230">
    <property type="entry name" value="Single hybrid motif"/>
    <property type="match status" value="1"/>
</dbReference>
<keyword evidence="1" id="KW-0092">Biotin</keyword>